<feature type="domain" description="Protein kinase" evidence="5">
    <location>
        <begin position="206"/>
        <end position="499"/>
    </location>
</feature>
<evidence type="ECO:0000256" key="3">
    <source>
        <dbReference type="ARBA" id="ARBA00022777"/>
    </source>
</evidence>
<dbReference type="EMBL" id="CAJMWZ010005471">
    <property type="protein sequence ID" value="CAE6506776.1"/>
    <property type="molecule type" value="Genomic_DNA"/>
</dbReference>
<keyword evidence="3" id="KW-0418">Kinase</keyword>
<dbReference type="GO" id="GO:0004674">
    <property type="term" value="F:protein serine/threonine kinase activity"/>
    <property type="evidence" value="ECO:0007669"/>
    <property type="project" value="TreeGrafter"/>
</dbReference>
<organism evidence="6 7">
    <name type="scientific">Rhizoctonia solani</name>
    <dbReference type="NCBI Taxonomy" id="456999"/>
    <lineage>
        <taxon>Eukaryota</taxon>
        <taxon>Fungi</taxon>
        <taxon>Dikarya</taxon>
        <taxon>Basidiomycota</taxon>
        <taxon>Agaricomycotina</taxon>
        <taxon>Agaricomycetes</taxon>
        <taxon>Cantharellales</taxon>
        <taxon>Ceratobasidiaceae</taxon>
        <taxon>Rhizoctonia</taxon>
    </lineage>
</organism>
<evidence type="ECO:0000256" key="2">
    <source>
        <dbReference type="ARBA" id="ARBA00022741"/>
    </source>
</evidence>
<dbReference type="InterPro" id="IPR051681">
    <property type="entry name" value="Ser/Thr_Kinases-Pseudokinases"/>
</dbReference>
<dbReference type="SUPFAM" id="SSF56112">
    <property type="entry name" value="Protein kinase-like (PK-like)"/>
    <property type="match status" value="3"/>
</dbReference>
<dbReference type="Proteomes" id="UP000663850">
    <property type="component" value="Unassembled WGS sequence"/>
</dbReference>
<evidence type="ECO:0000313" key="6">
    <source>
        <dbReference type="EMBL" id="CAE6506776.1"/>
    </source>
</evidence>
<evidence type="ECO:0000256" key="4">
    <source>
        <dbReference type="ARBA" id="ARBA00022840"/>
    </source>
</evidence>
<dbReference type="PANTHER" id="PTHR44329">
    <property type="entry name" value="SERINE/THREONINE-PROTEIN KINASE TNNI3K-RELATED"/>
    <property type="match status" value="1"/>
</dbReference>
<name>A0A8H3CZB6_9AGAM</name>
<sequence>MMLDTLKGLSYMHSLESGPVSHGDMKLTNILVTSDENALICDFGRSRQPTDLPNEVILSSSSPFAGTVRYMSPELLIPNSARPSPAADMWAYGCVALEILCRIQPYHETTSDVVVAELIRSGDPPSDRPRGPRGSLINDTLWNVLSSCWQAQDWRPTAHGFLEELTEMLHNGAVSNSPIPMDMFPRIGSEPIPPWPRGIEDMNGQLSSFIVRSRGLRSTVSSAILGASRVVAVKVPRLNASLDNQVRHDHLEYIFRKVVTNRYGVRHPNIIEFLGITSEFSPHEGLVFELCFQWSLDKYLKKKPVMPEKYTRSADPYPSPYSLMCDILEGLKFMHGYPIPIAHGDLTPENISVDNDGRAKISLISFGRMLAALPLDAGVTATVESVLSFRWMSPELITANSPQPTTESDMWTFGCVCFWLLTLRAPYSSVRRDDLAGKEIMRGHPPATLARVYRRAPWTTNGLWNAIGKCWRQEPLQRPGATEFMKLLNQLEGRTIKWLPTSVMDLNGKVRFDSSQRQGRNQFARYQSVWRMISDTEPRVIQESHIKMALYEATYVPKWYSKATRVVTKAGYDFESSPMARDALHSNLPNEVSIMAQIDHPCIHKLLGIDSSAEHKQLPNMIFESLSQVTFELSLSQDRMGFNDRIRILQDVASAITYLHGHANGSIAHGNICPVRKLRLGAHVLSNDPLLDCIPQTNIYIFPDGRAKLTNFTCAFQYVSGDPASTRQWSGAVAVAEKTSLYNSPESSTTPNSEVELMFPTLAGDVWSFGLLMLGSFSARFRSVDLEEYASSLGAGNSPLDLQGVSEDCDPRVLAIIRSTLALEPSSRPSMSTVLSELSSLA</sequence>
<protein>
    <recommendedName>
        <fullName evidence="5">Protein kinase domain-containing protein</fullName>
    </recommendedName>
</protein>
<dbReference type="InterPro" id="IPR011009">
    <property type="entry name" value="Kinase-like_dom_sf"/>
</dbReference>
<gene>
    <name evidence="6" type="ORF">RDB_LOCUS102467</name>
</gene>
<dbReference type="Pfam" id="PF00069">
    <property type="entry name" value="Pkinase"/>
    <property type="match status" value="2"/>
</dbReference>
<dbReference type="PANTHER" id="PTHR44329:SF288">
    <property type="entry name" value="MITOGEN-ACTIVATED PROTEIN KINASE KINASE KINASE 20"/>
    <property type="match status" value="1"/>
</dbReference>
<keyword evidence="1" id="KW-0808">Transferase</keyword>
<evidence type="ECO:0000313" key="7">
    <source>
        <dbReference type="Proteomes" id="UP000663850"/>
    </source>
</evidence>
<keyword evidence="2" id="KW-0547">Nucleotide-binding</keyword>
<keyword evidence="4" id="KW-0067">ATP-binding</keyword>
<dbReference type="PROSITE" id="PS50011">
    <property type="entry name" value="PROTEIN_KINASE_DOM"/>
    <property type="match status" value="3"/>
</dbReference>
<dbReference type="Pfam" id="PF07714">
    <property type="entry name" value="PK_Tyr_Ser-Thr"/>
    <property type="match status" value="1"/>
</dbReference>
<dbReference type="InterPro" id="IPR000719">
    <property type="entry name" value="Prot_kinase_dom"/>
</dbReference>
<feature type="domain" description="Protein kinase" evidence="5">
    <location>
        <begin position="1"/>
        <end position="169"/>
    </location>
</feature>
<evidence type="ECO:0000259" key="5">
    <source>
        <dbReference type="PROSITE" id="PS50011"/>
    </source>
</evidence>
<dbReference type="SMART" id="SM00220">
    <property type="entry name" value="S_TKc"/>
    <property type="match status" value="1"/>
</dbReference>
<dbReference type="InterPro" id="IPR008271">
    <property type="entry name" value="Ser/Thr_kinase_AS"/>
</dbReference>
<comment type="caution">
    <text evidence="6">The sequence shown here is derived from an EMBL/GenBank/DDBJ whole genome shotgun (WGS) entry which is preliminary data.</text>
</comment>
<proteinExistence type="predicted"/>
<dbReference type="PROSITE" id="PS00108">
    <property type="entry name" value="PROTEIN_KINASE_ST"/>
    <property type="match status" value="1"/>
</dbReference>
<dbReference type="GO" id="GO:0005524">
    <property type="term" value="F:ATP binding"/>
    <property type="evidence" value="ECO:0007669"/>
    <property type="project" value="UniProtKB-KW"/>
</dbReference>
<dbReference type="InterPro" id="IPR001245">
    <property type="entry name" value="Ser-Thr/Tyr_kinase_cat_dom"/>
</dbReference>
<evidence type="ECO:0000256" key="1">
    <source>
        <dbReference type="ARBA" id="ARBA00022679"/>
    </source>
</evidence>
<feature type="domain" description="Protein kinase" evidence="5">
    <location>
        <begin position="512"/>
        <end position="841"/>
    </location>
</feature>
<dbReference type="AlphaFoldDB" id="A0A8H3CZB6"/>
<accession>A0A8H3CZB6</accession>
<dbReference type="Gene3D" id="1.10.510.10">
    <property type="entry name" value="Transferase(Phosphotransferase) domain 1"/>
    <property type="match status" value="3"/>
</dbReference>
<reference evidence="6" key="1">
    <citation type="submission" date="2021-01" db="EMBL/GenBank/DDBJ databases">
        <authorList>
            <person name="Kaushik A."/>
        </authorList>
    </citation>
    <scope>NUCLEOTIDE SEQUENCE</scope>
    <source>
        <strain evidence="6">Type strain: AG8-Rh-89/</strain>
    </source>
</reference>